<dbReference type="PANTHER" id="PTHR38685">
    <property type="entry name" value="CELL DIVISION PROTEIN ZIPA"/>
    <property type="match status" value="1"/>
</dbReference>
<dbReference type="InterPro" id="IPR011919">
    <property type="entry name" value="Cell_div_ZipA"/>
</dbReference>
<keyword evidence="7 8" id="KW-0131">Cell cycle</keyword>
<evidence type="ECO:0000313" key="14">
    <source>
        <dbReference type="Proteomes" id="UP001251857"/>
    </source>
</evidence>
<dbReference type="RefSeq" id="WP_311653363.1">
    <property type="nucleotide sequence ID" value="NZ_JAVRIB010000010.1"/>
</dbReference>
<reference evidence="13 14" key="1">
    <citation type="submission" date="2023-09" db="EMBL/GenBank/DDBJ databases">
        <authorList>
            <person name="Rey-Velasco X."/>
        </authorList>
    </citation>
    <scope>NUCLEOTIDE SEQUENCE [LARGE SCALE GENOMIC DNA]</scope>
    <source>
        <strain evidence="13 14">W335</strain>
    </source>
</reference>
<dbReference type="InterPro" id="IPR007449">
    <property type="entry name" value="ZipA_FtsZ-bd_C"/>
</dbReference>
<evidence type="ECO:0000259" key="12">
    <source>
        <dbReference type="SMART" id="SM00771"/>
    </source>
</evidence>
<evidence type="ECO:0000256" key="7">
    <source>
        <dbReference type="ARBA" id="ARBA00023306"/>
    </source>
</evidence>
<evidence type="ECO:0000256" key="5">
    <source>
        <dbReference type="ARBA" id="ARBA00022989"/>
    </source>
</evidence>
<dbReference type="EMBL" id="JAVRIB010000010">
    <property type="protein sequence ID" value="MDT0635463.1"/>
    <property type="molecule type" value="Genomic_DNA"/>
</dbReference>
<feature type="domain" description="ZipA C-terminal FtsZ-binding" evidence="12">
    <location>
        <begin position="125"/>
        <end position="255"/>
    </location>
</feature>
<gene>
    <name evidence="13" type="ORF">RM532_10920</name>
</gene>
<feature type="transmembrane region" description="Helical" evidence="11">
    <location>
        <begin position="6"/>
        <end position="23"/>
    </location>
</feature>
<feature type="compositionally biased region" description="Polar residues" evidence="10">
    <location>
        <begin position="96"/>
        <end position="109"/>
    </location>
</feature>
<keyword evidence="6 9" id="KW-0472">Membrane</keyword>
<keyword evidence="14" id="KW-1185">Reference proteome</keyword>
<dbReference type="GO" id="GO:0051301">
    <property type="term" value="P:cell division"/>
    <property type="evidence" value="ECO:0007669"/>
    <property type="project" value="UniProtKB-KW"/>
</dbReference>
<dbReference type="Proteomes" id="UP001251857">
    <property type="component" value="Unassembled WGS sequence"/>
</dbReference>
<keyword evidence="2 9" id="KW-0997">Cell inner membrane</keyword>
<evidence type="ECO:0000256" key="6">
    <source>
        <dbReference type="ARBA" id="ARBA00023136"/>
    </source>
</evidence>
<evidence type="ECO:0000256" key="10">
    <source>
        <dbReference type="SAM" id="MobiDB-lite"/>
    </source>
</evidence>
<comment type="similarity">
    <text evidence="8">Belongs to the ZipA family.</text>
</comment>
<dbReference type="SUPFAM" id="SSF64383">
    <property type="entry name" value="Cell-division protein ZipA, C-terminal domain"/>
    <property type="match status" value="1"/>
</dbReference>
<keyword evidence="5 11" id="KW-1133">Transmembrane helix</keyword>
<protein>
    <recommendedName>
        <fullName evidence="8">Cell division protein ZipA</fullName>
    </recommendedName>
</protein>
<keyword evidence="3 8" id="KW-0132">Cell division</keyword>
<proteinExistence type="inferred from homology"/>
<keyword evidence="1 9" id="KW-1003">Cell membrane</keyword>
<dbReference type="InterPro" id="IPR036765">
    <property type="entry name" value="ZipA_FtsZ-bd_C_sf"/>
</dbReference>
<dbReference type="SMART" id="SM00771">
    <property type="entry name" value="ZipA_C"/>
    <property type="match status" value="1"/>
</dbReference>
<accession>A0ABU3C1M9</accession>
<evidence type="ECO:0000256" key="1">
    <source>
        <dbReference type="ARBA" id="ARBA00022475"/>
    </source>
</evidence>
<evidence type="ECO:0000256" key="4">
    <source>
        <dbReference type="ARBA" id="ARBA00022692"/>
    </source>
</evidence>
<comment type="function">
    <text evidence="8">Essential cell division protein that stabilizes the FtsZ protofilaments by cross-linking them and that serves as a cytoplasmic membrane anchor for the Z ring. Also required for the recruitment to the septal ring of downstream cell division proteins.</text>
</comment>
<evidence type="ECO:0000256" key="8">
    <source>
        <dbReference type="RuleBase" id="RU003612"/>
    </source>
</evidence>
<dbReference type="Gene3D" id="3.30.1400.10">
    <property type="entry name" value="ZipA, C-terminal FtsZ-binding domain"/>
    <property type="match status" value="1"/>
</dbReference>
<dbReference type="PANTHER" id="PTHR38685:SF1">
    <property type="entry name" value="CELL DIVISION PROTEIN ZIPA"/>
    <property type="match status" value="1"/>
</dbReference>
<keyword evidence="4 9" id="KW-0812">Transmembrane</keyword>
<evidence type="ECO:0000256" key="9">
    <source>
        <dbReference type="RuleBase" id="RU003613"/>
    </source>
</evidence>
<evidence type="ECO:0000256" key="2">
    <source>
        <dbReference type="ARBA" id="ARBA00022519"/>
    </source>
</evidence>
<evidence type="ECO:0000313" key="13">
    <source>
        <dbReference type="EMBL" id="MDT0635463.1"/>
    </source>
</evidence>
<evidence type="ECO:0000256" key="3">
    <source>
        <dbReference type="ARBA" id="ARBA00022618"/>
    </source>
</evidence>
<evidence type="ECO:0000256" key="11">
    <source>
        <dbReference type="SAM" id="Phobius"/>
    </source>
</evidence>
<feature type="region of interest" description="Disordered" evidence="10">
    <location>
        <begin position="63"/>
        <end position="126"/>
    </location>
</feature>
<comment type="caution">
    <text evidence="13">The sequence shown here is derived from an EMBL/GenBank/DDBJ whole genome shotgun (WGS) entry which is preliminary data.</text>
</comment>
<sequence length="268" mass="28939">MTGIQWVLLILVAGAVVGVYFYLRRQSGVDPWQGMEEGADGIDRGESLGGDSYIVGVRTVGGQTEAQAPPSGPSVPPQSDAAPPPAGDDADEPSWMNFTTGRETPQPTRSEPVEAVRPQRPPSGEQRLFVLHISSRDGSLYDGPDIHAALQEQKLKFGLHGIYHRITEANGVPESVFSVANILKPGFLDPVEADHLQTPGLALFLQLPGPLEGSRAARDLLDTAAALAERLGAEVLDDKRSLLKPQTAQYMLDEIAELDRRQRLAAHR</sequence>
<feature type="compositionally biased region" description="Pro residues" evidence="10">
    <location>
        <begin position="70"/>
        <end position="86"/>
    </location>
</feature>
<comment type="subcellular location">
    <subcellularLocation>
        <location evidence="9">Cell inner membrane</location>
        <topology evidence="9">Single-pass type I membrane protein</topology>
    </subcellularLocation>
</comment>
<name>A0ABU3C1M9_9GAMM</name>
<dbReference type="Pfam" id="PF04354">
    <property type="entry name" value="ZipA_C"/>
    <property type="match status" value="1"/>
</dbReference>
<organism evidence="13 14">
    <name type="scientific">Spectribacter hydrogenoxidans</name>
    <dbReference type="NCBI Taxonomy" id="3075608"/>
    <lineage>
        <taxon>Bacteria</taxon>
        <taxon>Pseudomonadati</taxon>
        <taxon>Pseudomonadota</taxon>
        <taxon>Gammaproteobacteria</taxon>
        <taxon>Salinisphaerales</taxon>
        <taxon>Salinisphaeraceae</taxon>
        <taxon>Spectribacter</taxon>
    </lineage>
</organism>